<protein>
    <submittedName>
        <fullName evidence="1">Uncharacterized protein</fullName>
    </submittedName>
</protein>
<keyword evidence="2" id="KW-1185">Reference proteome</keyword>
<dbReference type="EMBL" id="JANBPG010001108">
    <property type="protein sequence ID" value="KAJ1891757.1"/>
    <property type="molecule type" value="Genomic_DNA"/>
</dbReference>
<dbReference type="Proteomes" id="UP001150581">
    <property type="component" value="Unassembled WGS sequence"/>
</dbReference>
<organism evidence="1 2">
    <name type="scientific">Kickxella alabastrina</name>
    <dbReference type="NCBI Taxonomy" id="61397"/>
    <lineage>
        <taxon>Eukaryota</taxon>
        <taxon>Fungi</taxon>
        <taxon>Fungi incertae sedis</taxon>
        <taxon>Zoopagomycota</taxon>
        <taxon>Kickxellomycotina</taxon>
        <taxon>Kickxellomycetes</taxon>
        <taxon>Kickxellales</taxon>
        <taxon>Kickxellaceae</taxon>
        <taxon>Kickxella</taxon>
    </lineage>
</organism>
<sequence length="398" mass="44507">MPAYYIEVLDNLQVVDIYAESTSPDANGAPRLVAEDRIQIDKDTTVKLPVAVNTRTAVRSQLPPTPTPRPVTKSINPGWVRIRAPIAHASRKERLETTPQLITVIQRPVTSSTIKGFSEICCQACGARLLSDTFKSRGHELSIRDLPSAYWGELVDCWVCHPEEDSLNVNADLLFSFEPDKCESQQQQRQSPDEQSVPTVDVWVGDIYVLVSASLCEDLPTRLVHIDARERFVNAYTELHCNACNQVVGETGCMGRRRVNKLYLHRVRIDTPSESEFLGHSGAHAVYKFVVEGRKSCKPAMLIHVVGWNAELQAASGTDYSVADISLFSRCVKVLYTKFGDSNFGDMASQWLADDAAELISLLDKDCISLVEILDRNMLLIPPQLRTMSNMKRSFLHM</sequence>
<evidence type="ECO:0000313" key="1">
    <source>
        <dbReference type="EMBL" id="KAJ1891757.1"/>
    </source>
</evidence>
<accession>A0ACC1ICA6</accession>
<proteinExistence type="predicted"/>
<gene>
    <name evidence="1" type="ORF">LPJ66_006734</name>
</gene>
<comment type="caution">
    <text evidence="1">The sequence shown here is derived from an EMBL/GenBank/DDBJ whole genome shotgun (WGS) entry which is preliminary data.</text>
</comment>
<name>A0ACC1ICA6_9FUNG</name>
<evidence type="ECO:0000313" key="2">
    <source>
        <dbReference type="Proteomes" id="UP001150581"/>
    </source>
</evidence>
<reference evidence="1" key="1">
    <citation type="submission" date="2022-07" db="EMBL/GenBank/DDBJ databases">
        <title>Phylogenomic reconstructions and comparative analyses of Kickxellomycotina fungi.</title>
        <authorList>
            <person name="Reynolds N.K."/>
            <person name="Stajich J.E."/>
            <person name="Barry K."/>
            <person name="Grigoriev I.V."/>
            <person name="Crous P."/>
            <person name="Smith M.E."/>
        </authorList>
    </citation>
    <scope>NUCLEOTIDE SEQUENCE</scope>
    <source>
        <strain evidence="1">Benny 63K</strain>
    </source>
</reference>